<comment type="caution">
    <text evidence="1">The sequence shown here is derived from an EMBL/GenBank/DDBJ whole genome shotgun (WGS) entry which is preliminary data.</text>
</comment>
<dbReference type="EMBL" id="JBHSFK010000050">
    <property type="protein sequence ID" value="MFC4507000.1"/>
    <property type="molecule type" value="Genomic_DNA"/>
</dbReference>
<evidence type="ECO:0000313" key="1">
    <source>
        <dbReference type="EMBL" id="MFC4507000.1"/>
    </source>
</evidence>
<evidence type="ECO:0008006" key="3">
    <source>
        <dbReference type="Google" id="ProtNLM"/>
    </source>
</evidence>
<keyword evidence="2" id="KW-1185">Reference proteome</keyword>
<organism evidence="1 2">
    <name type="scientific">Streptomyces vulcanius</name>
    <dbReference type="NCBI Taxonomy" id="1441876"/>
    <lineage>
        <taxon>Bacteria</taxon>
        <taxon>Bacillati</taxon>
        <taxon>Actinomycetota</taxon>
        <taxon>Actinomycetes</taxon>
        <taxon>Kitasatosporales</taxon>
        <taxon>Streptomycetaceae</taxon>
        <taxon>Streptomyces</taxon>
    </lineage>
</organism>
<sequence>METNSFYRRLGNNAQPIMEAAVGASGYFSSPADHLDPNLFNGDHLIPDVRTWLLGTLYKFWDTRYNAPGQWSEVWLAGSGASYQWAADRGNGDLDVLVGVDFSSFGWYNPDYAGMTSREIADLFDEELKAELWPETATTKIGDRAYEVTYYVNPDSRDIRNINPYAAYSLTKDEWTVHPPDLPANPRDEYPQEFKEAAARDTAEAHRLVTSYNSLANEMHISPQGGGHWITLGSQLKTIVAQAAQLFDDIHLGRRAAFGPGGSGYGDFANYRWQSAKETGTVEGLRSIKDIQVATHNQVESDTWGQPISDAQFALRNAALWRSR</sequence>
<accession>A0ABV9B5J9</accession>
<protein>
    <recommendedName>
        <fullName evidence="3">Nucleotidyltransferase</fullName>
    </recommendedName>
</protein>
<gene>
    <name evidence="1" type="ORF">ACFPIH_47465</name>
</gene>
<proteinExistence type="predicted"/>
<dbReference type="RefSeq" id="WP_381177375.1">
    <property type="nucleotide sequence ID" value="NZ_JBHSFK010000050.1"/>
</dbReference>
<evidence type="ECO:0000313" key="2">
    <source>
        <dbReference type="Proteomes" id="UP001595839"/>
    </source>
</evidence>
<name>A0ABV9B5J9_9ACTN</name>
<dbReference type="Proteomes" id="UP001595839">
    <property type="component" value="Unassembled WGS sequence"/>
</dbReference>
<reference evidence="2" key="1">
    <citation type="journal article" date="2019" name="Int. J. Syst. Evol. Microbiol.">
        <title>The Global Catalogue of Microorganisms (GCM) 10K type strain sequencing project: providing services to taxonomists for standard genome sequencing and annotation.</title>
        <authorList>
            <consortium name="The Broad Institute Genomics Platform"/>
            <consortium name="The Broad Institute Genome Sequencing Center for Infectious Disease"/>
            <person name="Wu L."/>
            <person name="Ma J."/>
        </authorList>
    </citation>
    <scope>NUCLEOTIDE SEQUENCE [LARGE SCALE GENOMIC DNA]</scope>
    <source>
        <strain evidence="2">CGMCC 4.7177</strain>
    </source>
</reference>